<accession>A0A840PG10</accession>
<dbReference type="PRINTS" id="PR00035">
    <property type="entry name" value="HTHGNTR"/>
</dbReference>
<protein>
    <submittedName>
        <fullName evidence="6">DNA-binding GntR family transcriptional regulator</fullName>
    </submittedName>
</protein>
<dbReference type="PANTHER" id="PTHR44846">
    <property type="entry name" value="MANNOSYL-D-GLYCERATE TRANSPORT/METABOLISM SYSTEM REPRESSOR MNGR-RELATED"/>
    <property type="match status" value="1"/>
</dbReference>
<keyword evidence="3" id="KW-0804">Transcription</keyword>
<evidence type="ECO:0000259" key="5">
    <source>
        <dbReference type="PROSITE" id="PS50949"/>
    </source>
</evidence>
<keyword evidence="2 6" id="KW-0238">DNA-binding</keyword>
<dbReference type="PANTHER" id="PTHR44846:SF17">
    <property type="entry name" value="GNTR-FAMILY TRANSCRIPTIONAL REGULATOR"/>
    <property type="match status" value="1"/>
</dbReference>
<evidence type="ECO:0000313" key="7">
    <source>
        <dbReference type="Proteomes" id="UP000578449"/>
    </source>
</evidence>
<comment type="caution">
    <text evidence="6">The sequence shown here is derived from an EMBL/GenBank/DDBJ whole genome shotgun (WGS) entry which is preliminary data.</text>
</comment>
<dbReference type="SUPFAM" id="SSF64288">
    <property type="entry name" value="Chorismate lyase-like"/>
    <property type="match status" value="1"/>
</dbReference>
<dbReference type="PROSITE" id="PS50949">
    <property type="entry name" value="HTH_GNTR"/>
    <property type="match status" value="1"/>
</dbReference>
<dbReference type="InterPro" id="IPR050679">
    <property type="entry name" value="Bact_HTH_transcr_reg"/>
</dbReference>
<dbReference type="AlphaFoldDB" id="A0A840PG10"/>
<dbReference type="GO" id="GO:0003700">
    <property type="term" value="F:DNA-binding transcription factor activity"/>
    <property type="evidence" value="ECO:0007669"/>
    <property type="project" value="InterPro"/>
</dbReference>
<dbReference type="Pfam" id="PF07702">
    <property type="entry name" value="UTRA"/>
    <property type="match status" value="1"/>
</dbReference>
<dbReference type="InterPro" id="IPR011663">
    <property type="entry name" value="UTRA"/>
</dbReference>
<sequence length="295" mass="32690">MTHPAPHGNGQTPDARADKTSRWREITDYLRSDLLNGHYQPGQALPGESALATQYATSRPTIRKAIAQLVSEGLLNVAHGRGTFVRPRPERRLILTGHTPADLLSPNYDPTAQQWELIRPANDDPISDRLYAKPLPMTANATSAQALGIRPGRSIIYRFAFWRHIPTRAVIAVSSEVIADLVGTDHGPKATDERIPDIDTHIQPTDYYTHLERTHGPLRWITATHARMPYAHQAEHLDIAPSGTPVLIIRRTMLSRDGRPLEYTDIEAPADRFEVATTTGTGHDDDLAGLIALRV</sequence>
<dbReference type="CDD" id="cd07377">
    <property type="entry name" value="WHTH_GntR"/>
    <property type="match status" value="1"/>
</dbReference>
<dbReference type="Gene3D" id="1.10.10.10">
    <property type="entry name" value="Winged helix-like DNA-binding domain superfamily/Winged helix DNA-binding domain"/>
    <property type="match status" value="1"/>
</dbReference>
<organism evidence="6 7">
    <name type="scientific">Thermocatellispora tengchongensis</name>
    <dbReference type="NCBI Taxonomy" id="1073253"/>
    <lineage>
        <taxon>Bacteria</taxon>
        <taxon>Bacillati</taxon>
        <taxon>Actinomycetota</taxon>
        <taxon>Actinomycetes</taxon>
        <taxon>Streptosporangiales</taxon>
        <taxon>Streptosporangiaceae</taxon>
        <taxon>Thermocatellispora</taxon>
    </lineage>
</organism>
<dbReference type="Pfam" id="PF00392">
    <property type="entry name" value="GntR"/>
    <property type="match status" value="1"/>
</dbReference>
<dbReference type="GO" id="GO:0003677">
    <property type="term" value="F:DNA binding"/>
    <property type="evidence" value="ECO:0007669"/>
    <property type="project" value="UniProtKB-KW"/>
</dbReference>
<keyword evidence="7" id="KW-1185">Reference proteome</keyword>
<evidence type="ECO:0000256" key="2">
    <source>
        <dbReference type="ARBA" id="ARBA00023125"/>
    </source>
</evidence>
<dbReference type="Proteomes" id="UP000578449">
    <property type="component" value="Unassembled WGS sequence"/>
</dbReference>
<gene>
    <name evidence="6" type="ORF">HNP84_006635</name>
</gene>
<keyword evidence="1" id="KW-0805">Transcription regulation</keyword>
<feature type="region of interest" description="Disordered" evidence="4">
    <location>
        <begin position="1"/>
        <end position="21"/>
    </location>
</feature>
<dbReference type="InterPro" id="IPR036390">
    <property type="entry name" value="WH_DNA-bd_sf"/>
</dbReference>
<proteinExistence type="predicted"/>
<evidence type="ECO:0000256" key="1">
    <source>
        <dbReference type="ARBA" id="ARBA00023015"/>
    </source>
</evidence>
<dbReference type="SMART" id="SM00345">
    <property type="entry name" value="HTH_GNTR"/>
    <property type="match status" value="1"/>
</dbReference>
<feature type="domain" description="HTH gntR-type" evidence="5">
    <location>
        <begin position="20"/>
        <end position="88"/>
    </location>
</feature>
<evidence type="ECO:0000256" key="3">
    <source>
        <dbReference type="ARBA" id="ARBA00023163"/>
    </source>
</evidence>
<evidence type="ECO:0000256" key="4">
    <source>
        <dbReference type="SAM" id="MobiDB-lite"/>
    </source>
</evidence>
<dbReference type="InterPro" id="IPR028978">
    <property type="entry name" value="Chorismate_lyase_/UTRA_dom_sf"/>
</dbReference>
<reference evidence="6 7" key="1">
    <citation type="submission" date="2020-08" db="EMBL/GenBank/DDBJ databases">
        <title>Genomic Encyclopedia of Type Strains, Phase IV (KMG-IV): sequencing the most valuable type-strain genomes for metagenomic binning, comparative biology and taxonomic classification.</title>
        <authorList>
            <person name="Goeker M."/>
        </authorList>
    </citation>
    <scope>NUCLEOTIDE SEQUENCE [LARGE SCALE GENOMIC DNA]</scope>
    <source>
        <strain evidence="6 7">DSM 45615</strain>
    </source>
</reference>
<dbReference type="EMBL" id="JACHGN010000016">
    <property type="protein sequence ID" value="MBB5136883.1"/>
    <property type="molecule type" value="Genomic_DNA"/>
</dbReference>
<dbReference type="GO" id="GO:0045892">
    <property type="term" value="P:negative regulation of DNA-templated transcription"/>
    <property type="evidence" value="ECO:0007669"/>
    <property type="project" value="TreeGrafter"/>
</dbReference>
<dbReference type="InterPro" id="IPR000524">
    <property type="entry name" value="Tscrpt_reg_HTH_GntR"/>
</dbReference>
<name>A0A840PG10_9ACTN</name>
<dbReference type="Gene3D" id="3.40.1410.10">
    <property type="entry name" value="Chorismate lyase-like"/>
    <property type="match status" value="1"/>
</dbReference>
<dbReference type="SUPFAM" id="SSF46785">
    <property type="entry name" value="Winged helix' DNA-binding domain"/>
    <property type="match status" value="1"/>
</dbReference>
<dbReference type="RefSeq" id="WP_185053764.1">
    <property type="nucleotide sequence ID" value="NZ_BAABIX010000021.1"/>
</dbReference>
<evidence type="ECO:0000313" key="6">
    <source>
        <dbReference type="EMBL" id="MBB5136883.1"/>
    </source>
</evidence>
<dbReference type="InterPro" id="IPR036388">
    <property type="entry name" value="WH-like_DNA-bd_sf"/>
</dbReference>